<evidence type="ECO:0000259" key="8">
    <source>
        <dbReference type="Pfam" id="PF00588"/>
    </source>
</evidence>
<dbReference type="Pfam" id="PF00588">
    <property type="entry name" value="SpoU_methylase"/>
    <property type="match status" value="1"/>
</dbReference>
<dbReference type="EMBL" id="CP001720">
    <property type="protein sequence ID" value="ACV61713.1"/>
    <property type="molecule type" value="Genomic_DNA"/>
</dbReference>
<comment type="function">
    <text evidence="6">Could methylate the ribose at the nucleotide 34 wobble position in tRNA.</text>
</comment>
<dbReference type="PANTHER" id="PTHR42971">
    <property type="entry name" value="TRNA (CYTIDINE(34)-2'-O)-METHYLTRANSFERASE"/>
    <property type="match status" value="1"/>
</dbReference>
<gene>
    <name evidence="9" type="ordered locus">Dtox_0805</name>
</gene>
<evidence type="ECO:0000313" key="9">
    <source>
        <dbReference type="EMBL" id="ACV61713.1"/>
    </source>
</evidence>
<dbReference type="InterPro" id="IPR001537">
    <property type="entry name" value="SpoU_MeTrfase"/>
</dbReference>
<dbReference type="GO" id="GO:0141098">
    <property type="term" value="F:tRNA (cytidine(34)-2'-O)-methyltransferase activity"/>
    <property type="evidence" value="ECO:0007669"/>
    <property type="project" value="RHEA"/>
</dbReference>
<evidence type="ECO:0000256" key="3">
    <source>
        <dbReference type="ARBA" id="ARBA00022679"/>
    </source>
</evidence>
<proteinExistence type="inferred from homology"/>
<protein>
    <recommendedName>
        <fullName evidence="6">Putative tRNA (cytidine(34)-2'-O)-methyltransferase</fullName>
        <ecNumber evidence="6">2.1.1.207</ecNumber>
    </recommendedName>
    <alternativeName>
        <fullName evidence="6">tRNA (cytidine/uridine-2'-O-)-methyltransferase</fullName>
    </alternativeName>
</protein>
<feature type="binding site" evidence="6 7">
    <location>
        <position position="128"/>
    </location>
    <ligand>
        <name>S-adenosyl-L-methionine</name>
        <dbReference type="ChEBI" id="CHEBI:59789"/>
    </ligand>
</feature>
<evidence type="ECO:0000256" key="6">
    <source>
        <dbReference type="HAMAP-Rule" id="MF_01885"/>
    </source>
</evidence>
<keyword evidence="10" id="KW-1185">Reference proteome</keyword>
<name>C8W249_DESAS</name>
<dbReference type="HOGENOM" id="CLU_110125_1_0_9"/>
<dbReference type="STRING" id="485916.Dtox_0805"/>
<dbReference type="GO" id="GO:0003723">
    <property type="term" value="F:RNA binding"/>
    <property type="evidence" value="ECO:0007669"/>
    <property type="project" value="InterPro"/>
</dbReference>
<dbReference type="HAMAP" id="MF_01885">
    <property type="entry name" value="tRNA_methyltr_TrmL"/>
    <property type="match status" value="1"/>
</dbReference>
<feature type="binding site" evidence="6 7">
    <location>
        <position position="120"/>
    </location>
    <ligand>
        <name>S-adenosyl-L-methionine</name>
        <dbReference type="ChEBI" id="CHEBI:59789"/>
    </ligand>
</feature>
<dbReference type="InterPro" id="IPR029026">
    <property type="entry name" value="tRNA_m1G_MTases_N"/>
</dbReference>
<dbReference type="eggNOG" id="COG0219">
    <property type="taxonomic scope" value="Bacteria"/>
</dbReference>
<dbReference type="CDD" id="cd18094">
    <property type="entry name" value="SpoU-like_TrmL"/>
    <property type="match status" value="1"/>
</dbReference>
<comment type="catalytic activity">
    <reaction evidence="6">
        <text>5-carboxymethylaminomethyluridine(34) in tRNA(Leu) + S-adenosyl-L-methionine = 5-carboxymethylaminomethyl-2'-O-methyluridine(34) in tRNA(Leu) + S-adenosyl-L-homocysteine + H(+)</text>
        <dbReference type="Rhea" id="RHEA:43088"/>
        <dbReference type="Rhea" id="RHEA-COMP:10333"/>
        <dbReference type="Rhea" id="RHEA-COMP:10334"/>
        <dbReference type="ChEBI" id="CHEBI:15378"/>
        <dbReference type="ChEBI" id="CHEBI:57856"/>
        <dbReference type="ChEBI" id="CHEBI:59789"/>
        <dbReference type="ChEBI" id="CHEBI:74508"/>
        <dbReference type="ChEBI" id="CHEBI:74511"/>
        <dbReference type="EC" id="2.1.1.207"/>
    </reaction>
</comment>
<keyword evidence="1 6" id="KW-0963">Cytoplasm</keyword>
<keyword evidence="3 6" id="KW-0808">Transferase</keyword>
<dbReference type="GO" id="GO:0042802">
    <property type="term" value="F:identical protein binding"/>
    <property type="evidence" value="ECO:0007669"/>
    <property type="project" value="UniProtKB-ARBA"/>
</dbReference>
<organism evidence="9 10">
    <name type="scientific">Desulfofarcimen acetoxidans (strain ATCC 49208 / DSM 771 / KCTC 5769 / VKM B-1644 / 5575)</name>
    <name type="common">Desulfotomaculum acetoxidans</name>
    <dbReference type="NCBI Taxonomy" id="485916"/>
    <lineage>
        <taxon>Bacteria</taxon>
        <taxon>Bacillati</taxon>
        <taxon>Bacillota</taxon>
        <taxon>Clostridia</taxon>
        <taxon>Eubacteriales</taxon>
        <taxon>Peptococcaceae</taxon>
        <taxon>Desulfofarcimen</taxon>
    </lineage>
</organism>
<dbReference type="Gene3D" id="3.40.1280.10">
    <property type="match status" value="1"/>
</dbReference>
<comment type="catalytic activity">
    <reaction evidence="6">
        <text>cytidine(34) in tRNA + S-adenosyl-L-methionine = 2'-O-methylcytidine(34) in tRNA + S-adenosyl-L-homocysteine + H(+)</text>
        <dbReference type="Rhea" id="RHEA:43084"/>
        <dbReference type="Rhea" id="RHEA-COMP:10331"/>
        <dbReference type="Rhea" id="RHEA-COMP:10332"/>
        <dbReference type="ChEBI" id="CHEBI:15378"/>
        <dbReference type="ChEBI" id="CHEBI:57856"/>
        <dbReference type="ChEBI" id="CHEBI:59789"/>
        <dbReference type="ChEBI" id="CHEBI:74495"/>
        <dbReference type="ChEBI" id="CHEBI:82748"/>
        <dbReference type="EC" id="2.1.1.207"/>
    </reaction>
</comment>
<dbReference type="EC" id="2.1.1.207" evidence="6"/>
<dbReference type="Proteomes" id="UP000002217">
    <property type="component" value="Chromosome"/>
</dbReference>
<dbReference type="InterPro" id="IPR029028">
    <property type="entry name" value="Alpha/beta_knot_MTases"/>
</dbReference>
<dbReference type="RefSeq" id="WP_015756431.1">
    <property type="nucleotide sequence ID" value="NC_013216.1"/>
</dbReference>
<keyword evidence="5 6" id="KW-0819">tRNA processing</keyword>
<dbReference type="KEGG" id="dae:Dtox_0805"/>
<feature type="domain" description="tRNA/rRNA methyltransferase SpoU type" evidence="8">
    <location>
        <begin position="1"/>
        <end position="140"/>
    </location>
</feature>
<evidence type="ECO:0000313" key="10">
    <source>
        <dbReference type="Proteomes" id="UP000002217"/>
    </source>
</evidence>
<evidence type="ECO:0000256" key="2">
    <source>
        <dbReference type="ARBA" id="ARBA00022603"/>
    </source>
</evidence>
<dbReference type="NCBIfam" id="TIGR00185">
    <property type="entry name" value="tRNA_yibK_trmL"/>
    <property type="match status" value="1"/>
</dbReference>
<dbReference type="PANTHER" id="PTHR42971:SF1">
    <property type="entry name" value="TRNA (CYTIDINE(34)-2'-O)-METHYLTRANSFERASE"/>
    <property type="match status" value="1"/>
</dbReference>
<sequence>MHIVLVEPEIPANTGNIVRTCAATSSVLHLVRPLGFSTEDKYLKRAGLDYWYLVEIYYHDSFEALKEKYPLGTFYYVSTKAARHYCDVEYGPGDFLVFGKETRGLPESLLQANSGNCVRIPMVSDARSLNLANSVAIVLYEALRQQAFAGLETAGRVNPQLQGTCTKP</sequence>
<evidence type="ECO:0000256" key="5">
    <source>
        <dbReference type="ARBA" id="ARBA00022694"/>
    </source>
</evidence>
<dbReference type="GO" id="GO:0002130">
    <property type="term" value="P:wobble position ribose methylation"/>
    <property type="evidence" value="ECO:0007669"/>
    <property type="project" value="TreeGrafter"/>
</dbReference>
<keyword evidence="4 6" id="KW-0949">S-adenosyl-L-methionine</keyword>
<reference evidence="9 10" key="1">
    <citation type="journal article" date="2009" name="Stand. Genomic Sci.">
        <title>Complete genome sequence of Desulfotomaculum acetoxidans type strain (5575).</title>
        <authorList>
            <person name="Spring S."/>
            <person name="Lapidus A."/>
            <person name="Schroder M."/>
            <person name="Gleim D."/>
            <person name="Sims D."/>
            <person name="Meincke L."/>
            <person name="Glavina Del Rio T."/>
            <person name="Tice H."/>
            <person name="Copeland A."/>
            <person name="Cheng J.F."/>
            <person name="Lucas S."/>
            <person name="Chen F."/>
            <person name="Nolan M."/>
            <person name="Bruce D."/>
            <person name="Goodwin L."/>
            <person name="Pitluck S."/>
            <person name="Ivanova N."/>
            <person name="Mavromatis K."/>
            <person name="Mikhailova N."/>
            <person name="Pati A."/>
            <person name="Chen A."/>
            <person name="Palaniappan K."/>
            <person name="Land M."/>
            <person name="Hauser L."/>
            <person name="Chang Y.J."/>
            <person name="Jeffries C.D."/>
            <person name="Chain P."/>
            <person name="Saunders E."/>
            <person name="Brettin T."/>
            <person name="Detter J.C."/>
            <person name="Goker M."/>
            <person name="Bristow J."/>
            <person name="Eisen J.A."/>
            <person name="Markowitz V."/>
            <person name="Hugenholtz P."/>
            <person name="Kyrpides N.C."/>
            <person name="Klenk H.P."/>
            <person name="Han C."/>
        </authorList>
    </citation>
    <scope>NUCLEOTIDE SEQUENCE [LARGE SCALE GENOMIC DNA]</scope>
    <source>
        <strain evidence="10">ATCC 49208 / DSM 771 / VKM B-1644</strain>
    </source>
</reference>
<dbReference type="GO" id="GO:0005737">
    <property type="term" value="C:cytoplasm"/>
    <property type="evidence" value="ECO:0007669"/>
    <property type="project" value="UniProtKB-SubCell"/>
</dbReference>
<accession>C8W249</accession>
<evidence type="ECO:0000256" key="7">
    <source>
        <dbReference type="PIRSR" id="PIRSR029256-1"/>
    </source>
</evidence>
<dbReference type="OrthoDB" id="9789043at2"/>
<feature type="binding site" evidence="6 7">
    <location>
        <position position="99"/>
    </location>
    <ligand>
        <name>S-adenosyl-L-methionine</name>
        <dbReference type="ChEBI" id="CHEBI:59789"/>
    </ligand>
</feature>
<comment type="subcellular location">
    <subcellularLocation>
        <location evidence="6">Cytoplasm</location>
    </subcellularLocation>
</comment>
<dbReference type="FunFam" id="3.40.1280.10:FF:000002">
    <property type="entry name" value="Peptidylprolyl isomerase"/>
    <property type="match status" value="1"/>
</dbReference>
<evidence type="ECO:0000256" key="4">
    <source>
        <dbReference type="ARBA" id="ARBA00022691"/>
    </source>
</evidence>
<dbReference type="SUPFAM" id="SSF75217">
    <property type="entry name" value="alpha/beta knot"/>
    <property type="match status" value="1"/>
</dbReference>
<keyword evidence="2 6" id="KW-0489">Methyltransferase</keyword>
<evidence type="ECO:0000256" key="1">
    <source>
        <dbReference type="ARBA" id="ARBA00022490"/>
    </source>
</evidence>
<dbReference type="InterPro" id="IPR016914">
    <property type="entry name" value="TrmL"/>
</dbReference>
<feature type="binding site" evidence="6 7">
    <location>
        <position position="77"/>
    </location>
    <ligand>
        <name>S-adenosyl-L-methionine</name>
        <dbReference type="ChEBI" id="CHEBI:59789"/>
    </ligand>
</feature>
<dbReference type="PIRSF" id="PIRSF029256">
    <property type="entry name" value="SpoU_TrmH_prd"/>
    <property type="match status" value="1"/>
</dbReference>
<comment type="similarity">
    <text evidence="6">Belongs to the class IV-like SAM-binding methyltransferase superfamily. RNA methyltransferase TrmH family. TrmL subfamily.</text>
</comment>
<dbReference type="GO" id="GO:0141102">
    <property type="term" value="F:tRNA (5-carboxymethylaminomethyluridine(34)-2'-O)-methyltransferase activity"/>
    <property type="evidence" value="ECO:0007669"/>
    <property type="project" value="RHEA"/>
</dbReference>
<dbReference type="AlphaFoldDB" id="C8W249"/>